<proteinExistence type="predicted"/>
<evidence type="ECO:0000313" key="2">
    <source>
        <dbReference type="Proteomes" id="UP001633002"/>
    </source>
</evidence>
<gene>
    <name evidence="1" type="ORF">R1sor_018357</name>
</gene>
<protein>
    <submittedName>
        <fullName evidence="1">Uncharacterized protein</fullName>
    </submittedName>
</protein>
<sequence>MGCLRCPNWIMAPKYTNNVEWEEESWTAEGGKWRYEGGILSSPVRVSPAELRNRFPIFAEACITVSQKTDMSVAFDNVLLLLAAAAISLTEDVPRRQRFQVYTYLAKVLGYRDRTQLPAELEDAVKNTWNDPSEEFVGFKPN</sequence>
<keyword evidence="2" id="KW-1185">Reference proteome</keyword>
<dbReference type="AlphaFoldDB" id="A0ABD3I9G4"/>
<evidence type="ECO:0000313" key="1">
    <source>
        <dbReference type="EMBL" id="KAL3700335.1"/>
    </source>
</evidence>
<accession>A0ABD3I9G4</accession>
<dbReference type="EMBL" id="JBJQOH010000001">
    <property type="protein sequence ID" value="KAL3700335.1"/>
    <property type="molecule type" value="Genomic_DNA"/>
</dbReference>
<reference evidence="1 2" key="1">
    <citation type="submission" date="2024-09" db="EMBL/GenBank/DDBJ databases">
        <title>Chromosome-scale assembly of Riccia sorocarpa.</title>
        <authorList>
            <person name="Paukszto L."/>
        </authorList>
    </citation>
    <scope>NUCLEOTIDE SEQUENCE [LARGE SCALE GENOMIC DNA]</scope>
    <source>
        <strain evidence="1">LP-2024</strain>
        <tissue evidence="1">Aerial parts of the thallus</tissue>
    </source>
</reference>
<dbReference type="Proteomes" id="UP001633002">
    <property type="component" value="Unassembled WGS sequence"/>
</dbReference>
<comment type="caution">
    <text evidence="1">The sequence shown here is derived from an EMBL/GenBank/DDBJ whole genome shotgun (WGS) entry which is preliminary data.</text>
</comment>
<organism evidence="1 2">
    <name type="scientific">Riccia sorocarpa</name>
    <dbReference type="NCBI Taxonomy" id="122646"/>
    <lineage>
        <taxon>Eukaryota</taxon>
        <taxon>Viridiplantae</taxon>
        <taxon>Streptophyta</taxon>
        <taxon>Embryophyta</taxon>
        <taxon>Marchantiophyta</taxon>
        <taxon>Marchantiopsida</taxon>
        <taxon>Marchantiidae</taxon>
        <taxon>Marchantiales</taxon>
        <taxon>Ricciaceae</taxon>
        <taxon>Riccia</taxon>
    </lineage>
</organism>
<name>A0ABD3I9G4_9MARC</name>